<dbReference type="InterPro" id="IPR029033">
    <property type="entry name" value="His_PPase_superfam"/>
</dbReference>
<reference evidence="2" key="1">
    <citation type="submission" date="2017-03" db="EMBL/GenBank/DDBJ databases">
        <title>Genomes of endolithic fungi from Antarctica.</title>
        <authorList>
            <person name="Coleine C."/>
            <person name="Masonjones S."/>
            <person name="Stajich J.E."/>
        </authorList>
    </citation>
    <scope>NUCLEOTIDE SEQUENCE [LARGE SCALE GENOMIC DNA]</scope>
    <source>
        <strain evidence="2">CCFEE 5527</strain>
    </source>
</reference>
<name>A0A1V8T366_9PEZI</name>
<dbReference type="Gene3D" id="3.40.50.1240">
    <property type="entry name" value="Phosphoglycerate mutase-like"/>
    <property type="match status" value="1"/>
</dbReference>
<proteinExistence type="predicted"/>
<dbReference type="InterPro" id="IPR051710">
    <property type="entry name" value="Phosphatase_SH3-domain"/>
</dbReference>
<dbReference type="EMBL" id="NAJO01000018">
    <property type="protein sequence ID" value="OQO05855.1"/>
    <property type="molecule type" value="Genomic_DNA"/>
</dbReference>
<dbReference type="OrthoDB" id="414418at2759"/>
<keyword evidence="2" id="KW-1185">Reference proteome</keyword>
<protein>
    <recommendedName>
        <fullName evidence="3">Transcription factor tau 55 kDa subunit</fullName>
    </recommendedName>
</protein>
<evidence type="ECO:0000313" key="1">
    <source>
        <dbReference type="EMBL" id="OQO05855.1"/>
    </source>
</evidence>
<dbReference type="Pfam" id="PF00300">
    <property type="entry name" value="His_Phos_1"/>
    <property type="match status" value="1"/>
</dbReference>
<dbReference type="Proteomes" id="UP000192596">
    <property type="component" value="Unassembled WGS sequence"/>
</dbReference>
<dbReference type="SUPFAM" id="SSF53254">
    <property type="entry name" value="Phosphoglycerate mutase-like"/>
    <property type="match status" value="1"/>
</dbReference>
<dbReference type="CDD" id="cd07067">
    <property type="entry name" value="HP_PGM_like"/>
    <property type="match status" value="1"/>
</dbReference>
<dbReference type="InParanoid" id="A0A1V8T366"/>
<dbReference type="PANTHER" id="PTHR16469:SF51">
    <property type="entry name" value="TRANSCRIPTION FACTOR TAU 55 KDA SUBUNIT"/>
    <property type="match status" value="1"/>
</dbReference>
<dbReference type="STRING" id="1507870.A0A1V8T366"/>
<dbReference type="InterPro" id="IPR013078">
    <property type="entry name" value="His_Pase_superF_clade-1"/>
</dbReference>
<gene>
    <name evidence="1" type="ORF">B0A48_09950</name>
</gene>
<organism evidence="1 2">
    <name type="scientific">Cryoendolithus antarcticus</name>
    <dbReference type="NCBI Taxonomy" id="1507870"/>
    <lineage>
        <taxon>Eukaryota</taxon>
        <taxon>Fungi</taxon>
        <taxon>Dikarya</taxon>
        <taxon>Ascomycota</taxon>
        <taxon>Pezizomycotina</taxon>
        <taxon>Dothideomycetes</taxon>
        <taxon>Dothideomycetidae</taxon>
        <taxon>Cladosporiales</taxon>
        <taxon>Cladosporiaceae</taxon>
        <taxon>Cryoendolithus</taxon>
    </lineage>
</organism>
<dbReference type="AlphaFoldDB" id="A0A1V8T366"/>
<evidence type="ECO:0008006" key="3">
    <source>
        <dbReference type="Google" id="ProtNLM"/>
    </source>
</evidence>
<comment type="caution">
    <text evidence="1">The sequence shown here is derived from an EMBL/GenBank/DDBJ whole genome shotgun (WGS) entry which is preliminary data.</text>
</comment>
<dbReference type="PANTHER" id="PTHR16469">
    <property type="entry name" value="UBIQUITIN-ASSOCIATED AND SH3 DOMAIN-CONTAINING BA-RELATED"/>
    <property type="match status" value="1"/>
</dbReference>
<sequence length="309" mass="33623">MVLKTIYIVRHGFRSNWVVDPATGEYSATVKSPTNIPSDPALASYGVSQATQLGSHLASVSPKVDVIYSSPFYRCIQTLVPFTDSLAGSGKVTVHIEPGLGEFYGLARFDHPSPASIRVLNEHFKHLHAEKDPIIVPSSKGESIPGLHDRVAYCLHELIARLDRDPEGPKTLLICTHAAGMICMGRALIGRMPEDEGEEDFKCFTCAFSKFTRKESGGEASKEVARWRADDAERVPSVEWQGGRGVGGGWTCEVNGDCSFLENGEERGWHFSGDESFLKDPNAFNDTINAANNGAVAVGNSTVEDRSHL</sequence>
<evidence type="ECO:0000313" key="2">
    <source>
        <dbReference type="Proteomes" id="UP000192596"/>
    </source>
</evidence>
<dbReference type="FunCoup" id="A0A1V8T366">
    <property type="interactions" value="234"/>
</dbReference>
<accession>A0A1V8T366</accession>